<comment type="caution">
    <text evidence="2">The sequence shown here is derived from an EMBL/GenBank/DDBJ whole genome shotgun (WGS) entry which is preliminary data.</text>
</comment>
<dbReference type="EMBL" id="CAAE01014729">
    <property type="protein sequence ID" value="CAG03872.1"/>
    <property type="molecule type" value="Genomic_DNA"/>
</dbReference>
<dbReference type="KEGG" id="tng:GSTEN00023434G001"/>
<gene>
    <name evidence="2" type="ORF">GSTENG00023434001</name>
</gene>
<name>Q4S660_TETNG</name>
<organism evidence="2">
    <name type="scientific">Tetraodon nigroviridis</name>
    <name type="common">Spotted green pufferfish</name>
    <name type="synonym">Chelonodon nigroviridis</name>
    <dbReference type="NCBI Taxonomy" id="99883"/>
    <lineage>
        <taxon>Eukaryota</taxon>
        <taxon>Metazoa</taxon>
        <taxon>Chordata</taxon>
        <taxon>Craniata</taxon>
        <taxon>Vertebrata</taxon>
        <taxon>Euteleostomi</taxon>
        <taxon>Actinopterygii</taxon>
        <taxon>Neopterygii</taxon>
        <taxon>Teleostei</taxon>
        <taxon>Neoteleostei</taxon>
        <taxon>Acanthomorphata</taxon>
        <taxon>Eupercaria</taxon>
        <taxon>Tetraodontiformes</taxon>
        <taxon>Tetradontoidea</taxon>
        <taxon>Tetraodontidae</taxon>
        <taxon>Tetraodon</taxon>
    </lineage>
</organism>
<evidence type="ECO:0000313" key="2">
    <source>
        <dbReference type="EMBL" id="CAG03872.1"/>
    </source>
</evidence>
<protein>
    <submittedName>
        <fullName evidence="2">(spotted green pufferfish) hypothetical protein</fullName>
    </submittedName>
</protein>
<reference evidence="2" key="2">
    <citation type="submission" date="2004-02" db="EMBL/GenBank/DDBJ databases">
        <authorList>
            <consortium name="Genoscope"/>
            <consortium name="Whitehead Institute Centre for Genome Research"/>
        </authorList>
    </citation>
    <scope>NUCLEOTIDE SEQUENCE</scope>
</reference>
<accession>Q4S660</accession>
<evidence type="ECO:0000256" key="1">
    <source>
        <dbReference type="SAM" id="MobiDB-lite"/>
    </source>
</evidence>
<dbReference type="AlphaFoldDB" id="Q4S660"/>
<sequence length="175" mass="19288">MHSSSGEDTVTPDESHVLLWVETQRPLSTGQPTLQMAGGSEAVSTLKRAKSRDFSPAAVENPKLWIYISICVGFNDAVCDYKKGNVLMATRRKPAEDKGHFFQGCEFAEDGEGICLQVSAPDDCTMSRRKQAKPQHIDSEEPASGGNGEFYVRRKVRLAQPRAKLMSGSRPRRCA</sequence>
<proteinExistence type="predicted"/>
<feature type="region of interest" description="Disordered" evidence="1">
    <location>
        <begin position="126"/>
        <end position="151"/>
    </location>
</feature>
<reference evidence="2" key="1">
    <citation type="journal article" date="2004" name="Nature">
        <title>Genome duplication in the teleost fish Tetraodon nigroviridis reveals the early vertebrate proto-karyotype.</title>
        <authorList>
            <person name="Jaillon O."/>
            <person name="Aury J.-M."/>
            <person name="Brunet F."/>
            <person name="Petit J.-L."/>
            <person name="Stange-Thomann N."/>
            <person name="Mauceli E."/>
            <person name="Bouneau L."/>
            <person name="Fischer C."/>
            <person name="Ozouf-Costaz C."/>
            <person name="Bernot A."/>
            <person name="Nicaud S."/>
            <person name="Jaffe D."/>
            <person name="Fisher S."/>
            <person name="Lutfalla G."/>
            <person name="Dossat C."/>
            <person name="Segurens B."/>
            <person name="Dasilva C."/>
            <person name="Salanoubat M."/>
            <person name="Levy M."/>
            <person name="Boudet N."/>
            <person name="Castellano S."/>
            <person name="Anthouard V."/>
            <person name="Jubin C."/>
            <person name="Castelli V."/>
            <person name="Katinka M."/>
            <person name="Vacherie B."/>
            <person name="Biemont C."/>
            <person name="Skalli Z."/>
            <person name="Cattolico L."/>
            <person name="Poulain J."/>
            <person name="De Berardinis V."/>
            <person name="Cruaud C."/>
            <person name="Duprat S."/>
            <person name="Brottier P."/>
            <person name="Coutanceau J.-P."/>
            <person name="Gouzy J."/>
            <person name="Parra G."/>
            <person name="Lardier G."/>
            <person name="Chapple C."/>
            <person name="McKernan K.J."/>
            <person name="McEwan P."/>
            <person name="Bosak S."/>
            <person name="Kellis M."/>
            <person name="Volff J.-N."/>
            <person name="Guigo R."/>
            <person name="Zody M.C."/>
            <person name="Mesirov J."/>
            <person name="Lindblad-Toh K."/>
            <person name="Birren B."/>
            <person name="Nusbaum C."/>
            <person name="Kahn D."/>
            <person name="Robinson-Rechavi M."/>
            <person name="Laudet V."/>
            <person name="Schachter V."/>
            <person name="Quetier F."/>
            <person name="Saurin W."/>
            <person name="Scarpelli C."/>
            <person name="Wincker P."/>
            <person name="Lander E.S."/>
            <person name="Weissenbach J."/>
            <person name="Roest Crollius H."/>
        </authorList>
    </citation>
    <scope>NUCLEOTIDE SEQUENCE [LARGE SCALE GENOMIC DNA]</scope>
</reference>